<dbReference type="InterPro" id="IPR023213">
    <property type="entry name" value="CAT-like_dom_sf"/>
</dbReference>
<dbReference type="InterPro" id="IPR001242">
    <property type="entry name" value="Condensation_dom"/>
</dbReference>
<reference evidence="8 9" key="1">
    <citation type="submission" date="2020-09" db="EMBL/GenBank/DDBJ databases">
        <title>Diversity and distribution of actinomycetes associated with coral in the coast of Hainan.</title>
        <authorList>
            <person name="Li F."/>
        </authorList>
    </citation>
    <scope>NUCLEOTIDE SEQUENCE [LARGE SCALE GENOMIC DNA]</scope>
    <source>
        <strain evidence="8 9">HNM0947</strain>
    </source>
</reference>
<accession>A0ABR9P175</accession>
<dbReference type="SUPFAM" id="SSF47336">
    <property type="entry name" value="ACP-like"/>
    <property type="match status" value="2"/>
</dbReference>
<keyword evidence="5" id="KW-0045">Antibiotic biosynthesis</keyword>
<evidence type="ECO:0000256" key="5">
    <source>
        <dbReference type="ARBA" id="ARBA00023194"/>
    </source>
</evidence>
<name>A0ABR9P175_9ACTN</name>
<dbReference type="PROSITE" id="PS00455">
    <property type="entry name" value="AMP_BINDING"/>
    <property type="match status" value="2"/>
</dbReference>
<dbReference type="CDD" id="cd17646">
    <property type="entry name" value="A_NRPS_AB3403-like"/>
    <property type="match status" value="1"/>
</dbReference>
<evidence type="ECO:0000256" key="2">
    <source>
        <dbReference type="ARBA" id="ARBA00022450"/>
    </source>
</evidence>
<dbReference type="PROSITE" id="PS50075">
    <property type="entry name" value="CARRIER"/>
    <property type="match status" value="2"/>
</dbReference>
<evidence type="ECO:0000313" key="9">
    <source>
        <dbReference type="Proteomes" id="UP000806528"/>
    </source>
</evidence>
<keyword evidence="2" id="KW-0596">Phosphopantetheine</keyword>
<dbReference type="CDD" id="cd19540">
    <property type="entry name" value="LCL_NRPS-like"/>
    <property type="match status" value="1"/>
</dbReference>
<evidence type="ECO:0000313" key="8">
    <source>
        <dbReference type="EMBL" id="MBE2997582.1"/>
    </source>
</evidence>
<dbReference type="InterPro" id="IPR020845">
    <property type="entry name" value="AMP-binding_CS"/>
</dbReference>
<dbReference type="Pfam" id="PF00668">
    <property type="entry name" value="Condensation"/>
    <property type="match status" value="3"/>
</dbReference>
<dbReference type="InterPro" id="IPR010071">
    <property type="entry name" value="AA_adenyl_dom"/>
</dbReference>
<dbReference type="InterPro" id="IPR009081">
    <property type="entry name" value="PP-bd_ACP"/>
</dbReference>
<dbReference type="InterPro" id="IPR020806">
    <property type="entry name" value="PKS_PP-bd"/>
</dbReference>
<dbReference type="NCBIfam" id="TIGR01733">
    <property type="entry name" value="AA-adenyl-dom"/>
    <property type="match status" value="2"/>
</dbReference>
<dbReference type="PROSITE" id="PS00012">
    <property type="entry name" value="PHOSPHOPANTETHEINE"/>
    <property type="match status" value="2"/>
</dbReference>
<dbReference type="NCBIfam" id="TIGR01720">
    <property type="entry name" value="NRPS-para261"/>
    <property type="match status" value="1"/>
</dbReference>
<dbReference type="CDD" id="cd12116">
    <property type="entry name" value="A_NRPS_Ta1_like"/>
    <property type="match status" value="1"/>
</dbReference>
<dbReference type="InterPro" id="IPR006162">
    <property type="entry name" value="Ppantetheine_attach_site"/>
</dbReference>
<dbReference type="SUPFAM" id="SSF56801">
    <property type="entry name" value="Acetyl-CoA synthetase-like"/>
    <property type="match status" value="2"/>
</dbReference>
<evidence type="ECO:0000256" key="4">
    <source>
        <dbReference type="ARBA" id="ARBA00022737"/>
    </source>
</evidence>
<keyword evidence="9" id="KW-1185">Reference proteome</keyword>
<dbReference type="Gene3D" id="2.30.38.10">
    <property type="entry name" value="Luciferase, Domain 3"/>
    <property type="match status" value="2"/>
</dbReference>
<evidence type="ECO:0000256" key="6">
    <source>
        <dbReference type="SAM" id="MobiDB-lite"/>
    </source>
</evidence>
<dbReference type="NCBIfam" id="NF003417">
    <property type="entry name" value="PRK04813.1"/>
    <property type="match status" value="2"/>
</dbReference>
<dbReference type="Gene3D" id="3.40.50.980">
    <property type="match status" value="4"/>
</dbReference>
<dbReference type="PANTHER" id="PTHR45527:SF1">
    <property type="entry name" value="FATTY ACID SYNTHASE"/>
    <property type="match status" value="1"/>
</dbReference>
<evidence type="ECO:0000256" key="3">
    <source>
        <dbReference type="ARBA" id="ARBA00022553"/>
    </source>
</evidence>
<keyword evidence="3" id="KW-0597">Phosphoprotein</keyword>
<dbReference type="InterPro" id="IPR025110">
    <property type="entry name" value="AMP-bd_C"/>
</dbReference>
<dbReference type="Gene3D" id="1.10.1200.10">
    <property type="entry name" value="ACP-like"/>
    <property type="match status" value="2"/>
</dbReference>
<dbReference type="InterPro" id="IPR036736">
    <property type="entry name" value="ACP-like_sf"/>
</dbReference>
<comment type="caution">
    <text evidence="8">The sequence shown here is derived from an EMBL/GenBank/DDBJ whole genome shotgun (WGS) entry which is preliminary data.</text>
</comment>
<dbReference type="Pfam" id="PF00550">
    <property type="entry name" value="PP-binding"/>
    <property type="match status" value="2"/>
</dbReference>
<dbReference type="Gene3D" id="3.30.300.30">
    <property type="match status" value="2"/>
</dbReference>
<dbReference type="InterPro" id="IPR045851">
    <property type="entry name" value="AMP-bd_C_sf"/>
</dbReference>
<feature type="domain" description="Carrier" evidence="7">
    <location>
        <begin position="963"/>
        <end position="1038"/>
    </location>
</feature>
<comment type="cofactor">
    <cofactor evidence="1">
        <name>pantetheine 4'-phosphate</name>
        <dbReference type="ChEBI" id="CHEBI:47942"/>
    </cofactor>
</comment>
<organism evidence="8 9">
    <name type="scientific">Nocardiopsis coralli</name>
    <dbReference type="NCBI Taxonomy" id="2772213"/>
    <lineage>
        <taxon>Bacteria</taxon>
        <taxon>Bacillati</taxon>
        <taxon>Actinomycetota</taxon>
        <taxon>Actinomycetes</taxon>
        <taxon>Streptosporangiales</taxon>
        <taxon>Nocardiopsidaceae</taxon>
        <taxon>Nocardiopsis</taxon>
    </lineage>
</organism>
<evidence type="ECO:0000259" key="7">
    <source>
        <dbReference type="PROSITE" id="PS50075"/>
    </source>
</evidence>
<protein>
    <submittedName>
        <fullName evidence="8">Amino acid adenylation domain-containing protein</fullName>
    </submittedName>
</protein>
<dbReference type="Proteomes" id="UP000806528">
    <property type="component" value="Unassembled WGS sequence"/>
</dbReference>
<proteinExistence type="predicted"/>
<dbReference type="SMART" id="SM00823">
    <property type="entry name" value="PKS_PP"/>
    <property type="match status" value="2"/>
</dbReference>
<feature type="region of interest" description="Disordered" evidence="6">
    <location>
        <begin position="212"/>
        <end position="231"/>
    </location>
</feature>
<feature type="domain" description="Carrier" evidence="7">
    <location>
        <begin position="2027"/>
        <end position="2101"/>
    </location>
</feature>
<dbReference type="InterPro" id="IPR000873">
    <property type="entry name" value="AMP-dep_synth/lig_dom"/>
</dbReference>
<gene>
    <name evidence="8" type="ORF">IDM40_02520</name>
</gene>
<evidence type="ECO:0000256" key="1">
    <source>
        <dbReference type="ARBA" id="ARBA00001957"/>
    </source>
</evidence>
<dbReference type="InterPro" id="IPR010060">
    <property type="entry name" value="NRPS_synth"/>
</dbReference>
<dbReference type="Gene3D" id="3.30.559.10">
    <property type="entry name" value="Chloramphenicol acetyltransferase-like domain"/>
    <property type="match status" value="3"/>
</dbReference>
<dbReference type="SUPFAM" id="SSF52777">
    <property type="entry name" value="CoA-dependent acyltransferases"/>
    <property type="match status" value="6"/>
</dbReference>
<dbReference type="RefSeq" id="WP_193120241.1">
    <property type="nucleotide sequence ID" value="NZ_JADBGI010000002.1"/>
</dbReference>
<sequence length="2618" mass="280538">MTTRTALTGAQTGVWYAQQVLHGTPAYNVGQYVDLPGDIDPALFEAALRRAVRETETLRAHIVAEDGAPGAEDGGTPVQEIRPDPSWDLEVLDLRSAHDPRKAAEEWMRERMSTPVWGTGRLLFTFALLRVADHHWMWFQRYHHILVDAYAITMVNRRVAQIYSHGNGESTPPPRTRTLAEVVAEEQDYAGSDRKARDREYWTRTLEGRPEPAVLGTVPSASPDGSRREHGTLGGDGFAALGRVAGAAGANWAEALIAAFAAYVHRATGHRDVVIGVPAMGRLGSAALSVPTMVVNILPLRVRVDPDSTPADLVRRVSARLGELRTHQNHRAEDIRRDLGLVGRESGLYGPVINIKAFDDDLRFGDVRAEARTLSEGPIDDLSLTVHPDRATGGLRFEYNANAAGHTAEDLRGRAAEFSRFLDGFNGSDPAGTTPVGHLDTVSDEERRAHREIDRAAVRDLPTAPVTEQIRARARQAPEAVAVCAEGQQLTYAELDERADRLAAHLRARGAGPERTVAVALPRGADLAAALVAVPRTGAAFLPLDPDFPPDRIAYMLEDAGALALLTDRELGARLPQGTPRLLVEESAEPAPEQERPAPGPVTGDALAYILYTSGSTGRPKGVAVPELGLRNFLADMGARVPLGPGDRWAAVTTIGFDISLLEVYLPLLSGATLDLVDRDTTRDPRALAAHLEHGGATVMQATPTLWRSLADEAPHALDGLRVLVGGEALPPDLAQDLTARAAEVTNLYGPTETTIWSTATTVLPGEAVHIGRPLANTGLRVLDPSLRPVPTGRPGDLYICGHGLARGYAGRTGLTADRFVADPFGPPGSRMYRTGDLVRRRPDGALDYLGRTDHQVKIRGFRIELGEIETALAELPEVGQGVVVAREDRTGGPALVAYAVPAPGHTLDTGAARAALADRLPHYMVPAAVVALDSFPLTENRKIDRKALPEPGLGPAHTHGDEPADADEEVLCALMADVLGLERVGTRDDFFSLGGHSLLAARLANRVRDRFGRDIALRVVFGAATAAGLAERLRSAEPVGGAPAARPRPARPPLSPAQRRLWFLEKLNGPSPVYNVPVALRLHGDVDADTLALALHDTVLRHEPLRTVYTDDGDGAFQDVLPAESLPELLEVAEVRESDLVAAMKERVHRAFDTAAEVPLRATLFRTGDHESVLLLVVHHIATDEGSEQPLLRDLDTAYRHRARGERPRWPERGTDYIDHALAQWERLGSPSDPDSAAARLAGEWRTALAGAPDRMHLAADRPRPAQPDGAGAVAPFRITPRTTARISELARKHGATEFMVLHAALALQLNLLGAGDDITVGTPVAGRDETSAHDLVGLFLNLVPLRMDVSGDVTFEDLLQRARTADTAAYARAGLSFDQIVEAASPAREPGLHPLFQVMLSHQREPGGSQDLFGARVEPQRVETDVAKVDLEFTVVELPGSEELVGELRYATALLDAATAHLLAERFGHLLETLLADPARPLAEIDPRTGEETQRLTRANATDTAVTPALLGDLPGAAAAWDRRVALVDSDSGAVLDHAEFRSRVNRLARVLVARGVGPGEVVAVALPRSADLVVALHAVVVAGGAYLPLDLDHPEDRLRFVLEDAAPRTVVTTPEASGALPGGTDGLLVLDTPGTAALLADTSGAELSQDERLAPVHPDDLAYVIYTSGSTGRPKGVGVSHGAIVNRLDWMQHRFPLSGDDRVLQKTPSAFDVSVWEFFWPFRVGAALVVAPPGAHRDPARLARVIRERQVTTCHFVPSMLRVFLDEPTAADCTGLSRVFASGEGLPTETAERFGRTLPRTGLFNLYGPTEAAVDVTWFDAFDDTGPGTVPIGRPVWNTRVYVLDGLLRPVPDGVAGDLYLAGAQLARGYRGRFGLTAERFVADPFSAEGGRMYRTGDLARFRDGVLEFAGRSDFQVKVRGQRIELGEIEAALAAAPGVTGAVASVAENASGEQVLVAHISGPEQDPDGSYPRVREAVSEALPEYMVPSVLVAVEEWPLSPNGKLDRSALPAPGLGDGAGQGRRAGTPVEEAVCRVYAEVLHLPEVGADDDFFRIGGDSISSIQVVNRLHREGWALEVADVFSARTPAALARAATPVDPGREAAQTFGSDLSPWGELPLTPIGHWLLGRGQHIDTVTQRQVVATPAGLTQDVLTAALADVLDRHDALRLCLNRSADGPVLEIRPPGSVPAADCLRRVAAPAAPGGVPSAEVAGAAETAAHELDADAGVLLRAVWFDAGERGTGRLLLIIHHLAVDGVSWRVLLPDLEAAVRARSEGHTPELSAPGTPLRAWASALEDAATTPRWTGQLPYWRGVLAGADHGGRTGTEALPAPDPGQDTVGTSRTVTGLLDAATTEAVLDRVTDAYSARPDDVLLSALALAVQAWRERTGHPAGPLLVDVEGHGREDLVEGADLSRTVGWFTSLYPLRLDLGGPGTGRVDVHEALAGGPAAGQALKRVKEILRAVPDGGVGFGVLRYLNRDTAHELAEGPRPGLLFNYLGRMPSASGKDWELTEETWDVPLEFEPKLPLTHGLALNAVAEDGPDRRRLRARWTFAERLWDEERVRALLDGWFEALRALVTHTGSDGAGGHTPSDFAMVDLQQGQVDQLEALLRRRR</sequence>
<dbReference type="EMBL" id="JADBGI010000002">
    <property type="protein sequence ID" value="MBE2997582.1"/>
    <property type="molecule type" value="Genomic_DNA"/>
</dbReference>
<dbReference type="Gene3D" id="3.30.559.30">
    <property type="entry name" value="Nonribosomal peptide synthetase, condensation domain"/>
    <property type="match status" value="3"/>
</dbReference>
<dbReference type="Pfam" id="PF00501">
    <property type="entry name" value="AMP-binding"/>
    <property type="match status" value="2"/>
</dbReference>
<dbReference type="Pfam" id="PF13193">
    <property type="entry name" value="AMP-binding_C"/>
    <property type="match status" value="2"/>
</dbReference>
<keyword evidence="4" id="KW-0677">Repeat</keyword>
<dbReference type="PANTHER" id="PTHR45527">
    <property type="entry name" value="NONRIBOSOMAL PEPTIDE SYNTHETASE"/>
    <property type="match status" value="1"/>
</dbReference>